<feature type="transmembrane region" description="Helical" evidence="1">
    <location>
        <begin position="20"/>
        <end position="41"/>
    </location>
</feature>
<dbReference type="EMBL" id="JACWMY010000003">
    <property type="protein sequence ID" value="MBD1363484.1"/>
    <property type="molecule type" value="Genomic_DNA"/>
</dbReference>
<sequence length="147" mass="16615">MNIVKSLYLRANWLTKSLSVVSLLVLTNTLLLYVLVCLPFPDALRHPFWSFAAMLLIPYPPVYFVLVAIYNRVFRFIGLKGNVNLKVLFAAIAAIFCAGMFISRQKVHSPYVQAIIFVCYFLPALMASAIEFALFPIRLKRPAKSPS</sequence>
<evidence type="ECO:0000256" key="1">
    <source>
        <dbReference type="SAM" id="Phobius"/>
    </source>
</evidence>
<feature type="transmembrane region" description="Helical" evidence="1">
    <location>
        <begin position="114"/>
        <end position="135"/>
    </location>
</feature>
<accession>A0ABR7WQ77</accession>
<evidence type="ECO:0000313" key="2">
    <source>
        <dbReference type="EMBL" id="MBD1363484.1"/>
    </source>
</evidence>
<protein>
    <submittedName>
        <fullName evidence="2">Uncharacterized protein</fullName>
    </submittedName>
</protein>
<keyword evidence="1" id="KW-1133">Transmembrane helix</keyword>
<name>A0ABR7WQ77_9SPHI</name>
<gene>
    <name evidence="2" type="ORF">IDJ77_06655</name>
</gene>
<keyword evidence="1" id="KW-0472">Membrane</keyword>
<evidence type="ECO:0000313" key="3">
    <source>
        <dbReference type="Proteomes" id="UP000606600"/>
    </source>
</evidence>
<feature type="transmembrane region" description="Helical" evidence="1">
    <location>
        <begin position="83"/>
        <end position="102"/>
    </location>
</feature>
<reference evidence="2 3" key="1">
    <citation type="submission" date="2020-09" db="EMBL/GenBank/DDBJ databases">
        <title>Novel species of Mucilaginibacter isolated from a glacier on the Tibetan Plateau.</title>
        <authorList>
            <person name="Liu Q."/>
            <person name="Xin Y.-H."/>
        </authorList>
    </citation>
    <scope>NUCLEOTIDE SEQUENCE [LARGE SCALE GENOMIC DNA]</scope>
    <source>
        <strain evidence="2 3">ZT4R22</strain>
    </source>
</reference>
<proteinExistence type="predicted"/>
<comment type="caution">
    <text evidence="2">The sequence shown here is derived from an EMBL/GenBank/DDBJ whole genome shotgun (WGS) entry which is preliminary data.</text>
</comment>
<organism evidence="2 3">
    <name type="scientific">Mucilaginibacter pankratovii</name>
    <dbReference type="NCBI Taxonomy" id="2772110"/>
    <lineage>
        <taxon>Bacteria</taxon>
        <taxon>Pseudomonadati</taxon>
        <taxon>Bacteroidota</taxon>
        <taxon>Sphingobacteriia</taxon>
        <taxon>Sphingobacteriales</taxon>
        <taxon>Sphingobacteriaceae</taxon>
        <taxon>Mucilaginibacter</taxon>
    </lineage>
</organism>
<keyword evidence="3" id="KW-1185">Reference proteome</keyword>
<dbReference type="Proteomes" id="UP000606600">
    <property type="component" value="Unassembled WGS sequence"/>
</dbReference>
<dbReference type="RefSeq" id="WP_191188159.1">
    <property type="nucleotide sequence ID" value="NZ_JACWMY010000003.1"/>
</dbReference>
<keyword evidence="1" id="KW-0812">Transmembrane</keyword>
<feature type="transmembrane region" description="Helical" evidence="1">
    <location>
        <begin position="47"/>
        <end position="71"/>
    </location>
</feature>